<evidence type="ECO:0000256" key="1">
    <source>
        <dbReference type="SAM" id="MobiDB-lite"/>
    </source>
</evidence>
<dbReference type="EMBL" id="JAWDGP010001543">
    <property type="protein sequence ID" value="KAK3790363.1"/>
    <property type="molecule type" value="Genomic_DNA"/>
</dbReference>
<feature type="region of interest" description="Disordered" evidence="1">
    <location>
        <begin position="1"/>
        <end position="23"/>
    </location>
</feature>
<gene>
    <name evidence="2" type="ORF">RRG08_038429</name>
</gene>
<evidence type="ECO:0000313" key="2">
    <source>
        <dbReference type="EMBL" id="KAK3790363.1"/>
    </source>
</evidence>
<evidence type="ECO:0000313" key="3">
    <source>
        <dbReference type="Proteomes" id="UP001283361"/>
    </source>
</evidence>
<name>A0AAE1E2F3_9GAST</name>
<proteinExistence type="predicted"/>
<accession>A0AAE1E2F3</accession>
<protein>
    <submittedName>
        <fullName evidence="2">Uncharacterized protein</fullName>
    </submittedName>
</protein>
<sequence length="84" mass="9078">MVSKGNVHNERHPSARKCSRQSPSGTIAVTALTLAAFKNVSGQGIVKSEMRWPVARGDDFVPRSVVTLERVRIAIIGEVDTAGY</sequence>
<dbReference type="Proteomes" id="UP001283361">
    <property type="component" value="Unassembled WGS sequence"/>
</dbReference>
<reference evidence="2" key="1">
    <citation type="journal article" date="2023" name="G3 (Bethesda)">
        <title>A reference genome for the long-term kleptoplast-retaining sea slug Elysia crispata morphotype clarki.</title>
        <authorList>
            <person name="Eastman K.E."/>
            <person name="Pendleton A.L."/>
            <person name="Shaikh M.A."/>
            <person name="Suttiyut T."/>
            <person name="Ogas R."/>
            <person name="Tomko P."/>
            <person name="Gavelis G."/>
            <person name="Widhalm J.R."/>
            <person name="Wisecaver J.H."/>
        </authorList>
    </citation>
    <scope>NUCLEOTIDE SEQUENCE</scope>
    <source>
        <strain evidence="2">ECLA1</strain>
    </source>
</reference>
<keyword evidence="3" id="KW-1185">Reference proteome</keyword>
<comment type="caution">
    <text evidence="2">The sequence shown here is derived from an EMBL/GenBank/DDBJ whole genome shotgun (WGS) entry which is preliminary data.</text>
</comment>
<dbReference type="AlphaFoldDB" id="A0AAE1E2F3"/>
<organism evidence="2 3">
    <name type="scientific">Elysia crispata</name>
    <name type="common">lettuce slug</name>
    <dbReference type="NCBI Taxonomy" id="231223"/>
    <lineage>
        <taxon>Eukaryota</taxon>
        <taxon>Metazoa</taxon>
        <taxon>Spiralia</taxon>
        <taxon>Lophotrochozoa</taxon>
        <taxon>Mollusca</taxon>
        <taxon>Gastropoda</taxon>
        <taxon>Heterobranchia</taxon>
        <taxon>Euthyneura</taxon>
        <taxon>Panpulmonata</taxon>
        <taxon>Sacoglossa</taxon>
        <taxon>Placobranchoidea</taxon>
        <taxon>Plakobranchidae</taxon>
        <taxon>Elysia</taxon>
    </lineage>
</organism>